<dbReference type="Pfam" id="PF13192">
    <property type="entry name" value="Thioredoxin_3"/>
    <property type="match status" value="1"/>
</dbReference>
<dbReference type="RefSeq" id="WP_091234984.1">
    <property type="nucleotide sequence ID" value="NZ_FMKA01000017.1"/>
</dbReference>
<keyword evidence="4" id="KW-1185">Reference proteome</keyword>
<dbReference type="CDD" id="cd03465">
    <property type="entry name" value="URO-D_like"/>
    <property type="match status" value="1"/>
</dbReference>
<dbReference type="Pfam" id="PF01208">
    <property type="entry name" value="URO-D"/>
    <property type="match status" value="1"/>
</dbReference>
<dbReference type="Gene3D" id="3.20.20.210">
    <property type="match status" value="1"/>
</dbReference>
<accession>A0A1D3TVD9</accession>
<dbReference type="GO" id="GO:0004853">
    <property type="term" value="F:uroporphyrinogen decarboxylase activity"/>
    <property type="evidence" value="ECO:0007669"/>
    <property type="project" value="InterPro"/>
</dbReference>
<dbReference type="AlphaFoldDB" id="A0A1D3TVD9"/>
<organism evidence="3 4">
    <name type="scientific">Anaerobium acetethylicum</name>
    <dbReference type="NCBI Taxonomy" id="1619234"/>
    <lineage>
        <taxon>Bacteria</taxon>
        <taxon>Bacillati</taxon>
        <taxon>Bacillota</taxon>
        <taxon>Clostridia</taxon>
        <taxon>Lachnospirales</taxon>
        <taxon>Lachnospiraceae</taxon>
        <taxon>Anaerobium</taxon>
    </lineage>
</organism>
<dbReference type="SUPFAM" id="SSF51726">
    <property type="entry name" value="UROD/MetE-like"/>
    <property type="match status" value="1"/>
</dbReference>
<dbReference type="SUPFAM" id="SSF52833">
    <property type="entry name" value="Thioredoxin-like"/>
    <property type="match status" value="1"/>
</dbReference>
<dbReference type="PANTHER" id="PTHR47099">
    <property type="entry name" value="METHYLCOBAMIDE:COM METHYLTRANSFERASE MTBA"/>
    <property type="match status" value="1"/>
</dbReference>
<dbReference type="InterPro" id="IPR012336">
    <property type="entry name" value="Thioredoxin-like_fold"/>
</dbReference>
<evidence type="ECO:0000259" key="2">
    <source>
        <dbReference type="Pfam" id="PF13192"/>
    </source>
</evidence>
<dbReference type="InterPro" id="IPR038071">
    <property type="entry name" value="UROD/MetE-like_sf"/>
</dbReference>
<feature type="domain" description="Uroporphyrinogen decarboxylase (URO-D)" evidence="1">
    <location>
        <begin position="3"/>
        <end position="336"/>
    </location>
</feature>
<dbReference type="GO" id="GO:0006779">
    <property type="term" value="P:porphyrin-containing compound biosynthetic process"/>
    <property type="evidence" value="ECO:0007669"/>
    <property type="project" value="InterPro"/>
</dbReference>
<dbReference type="EMBL" id="FMKA01000017">
    <property type="protein sequence ID" value="SCP98125.1"/>
    <property type="molecule type" value="Genomic_DNA"/>
</dbReference>
<feature type="domain" description="Thioredoxin-like fold" evidence="2">
    <location>
        <begin position="376"/>
        <end position="449"/>
    </location>
</feature>
<dbReference type="InterPro" id="IPR052024">
    <property type="entry name" value="Methanogen_methyltrans"/>
</dbReference>
<gene>
    <name evidence="3" type="ORF">SAMN05421730_10173</name>
</gene>
<name>A0A1D3TVD9_9FIRM</name>
<dbReference type="InterPro" id="IPR000257">
    <property type="entry name" value="Uroporphyrinogen_deCOase"/>
</dbReference>
<evidence type="ECO:0000313" key="3">
    <source>
        <dbReference type="EMBL" id="SCP98125.1"/>
    </source>
</evidence>
<dbReference type="PANTHER" id="PTHR47099:SF1">
    <property type="entry name" value="METHYLCOBAMIDE:COM METHYLTRANSFERASE MTBA"/>
    <property type="match status" value="1"/>
</dbReference>
<dbReference type="InterPro" id="IPR036249">
    <property type="entry name" value="Thioredoxin-like_sf"/>
</dbReference>
<protein>
    <submittedName>
        <fullName evidence="3">Uroporphyrinogen decarboxylase</fullName>
    </submittedName>
</protein>
<dbReference type="OrthoDB" id="9780425at2"/>
<evidence type="ECO:0000313" key="4">
    <source>
        <dbReference type="Proteomes" id="UP000199315"/>
    </source>
</evidence>
<reference evidence="3 4" key="1">
    <citation type="submission" date="2016-09" db="EMBL/GenBank/DDBJ databases">
        <authorList>
            <person name="Capua I."/>
            <person name="De Benedictis P."/>
            <person name="Joannis T."/>
            <person name="Lombin L.H."/>
            <person name="Cattoli G."/>
        </authorList>
    </citation>
    <scope>NUCLEOTIDE SEQUENCE [LARGE SCALE GENOMIC DNA]</scope>
    <source>
        <strain evidence="3 4">GluBS11</strain>
    </source>
</reference>
<proteinExistence type="predicted"/>
<dbReference type="STRING" id="1619234.SAMN05421730_10173"/>
<dbReference type="Proteomes" id="UP000199315">
    <property type="component" value="Unassembled WGS sequence"/>
</dbReference>
<dbReference type="Gene3D" id="3.40.30.10">
    <property type="entry name" value="Glutaredoxin"/>
    <property type="match status" value="1"/>
</dbReference>
<sequence length="454" mass="50401">MTNKEILIKTLKHEETSQVPWVPFAGAHAGKLVGYSAAEVLQDGDKLFEALMEVNKLYKPFGQPVMFDLQIEAECLGCDLVWAEDGPPSVSKHPLEGQEEIEIPCECTIPKKEDGRIPMVLDVMKRMKEAVGDTTALYGLICGPFTLATHLRGNDIFMDMYDDEDAVIEFLEYCNKIAMKMAEYYVEAGMDVIAVVDPLISQISSAHFELFMSRPFSDLFARIKELGAFSSFFVCGDATRNIEVMCKTEPDSISIDENVNLLAAKEITDRYNVVIGGNIPLTTVMLHGTQQDNMKFVVDLLDSMKDKKNFILAPGCDMPFAVPVENTIGAVQAVTETESVREILKNYVAVSEDIEVEIPDYANLKKPLVEVFTLDSATCAACQYMMGAANEAKENFGDAIDMTEYKFTIKENIARCKKMGVPNLPSMYINGELKFRSLVPAKEELEAAITAAMK</sequence>
<evidence type="ECO:0000259" key="1">
    <source>
        <dbReference type="Pfam" id="PF01208"/>
    </source>
</evidence>